<dbReference type="AlphaFoldDB" id="A0A8J3DQ28"/>
<keyword evidence="2" id="KW-1185">Reference proteome</keyword>
<comment type="caution">
    <text evidence="1">The sequence shown here is derived from an EMBL/GenBank/DDBJ whole genome shotgun (WGS) entry which is preliminary data.</text>
</comment>
<reference evidence="1" key="1">
    <citation type="journal article" date="2014" name="Int. J. Syst. Evol. Microbiol.">
        <title>Complete genome sequence of Corynebacterium casei LMG S-19264T (=DSM 44701T), isolated from a smear-ripened cheese.</title>
        <authorList>
            <consortium name="US DOE Joint Genome Institute (JGI-PGF)"/>
            <person name="Walter F."/>
            <person name="Albersmeier A."/>
            <person name="Kalinowski J."/>
            <person name="Ruckert C."/>
        </authorList>
    </citation>
    <scope>NUCLEOTIDE SEQUENCE</scope>
    <source>
        <strain evidence="1">KCTC 42097</strain>
    </source>
</reference>
<evidence type="ECO:0000313" key="1">
    <source>
        <dbReference type="EMBL" id="GHC79070.1"/>
    </source>
</evidence>
<accession>A0A8J3DQ28</accession>
<sequence length="80" mass="9346">MTRFYREAALSSTEKRGRPRVERFPLDDELKLSSLEHMQSLLMEMRRNARTNGFPMLGYLLDMSVIEIKEIRDSLADGQP</sequence>
<protein>
    <submittedName>
        <fullName evidence="1">Uncharacterized protein</fullName>
    </submittedName>
</protein>
<dbReference type="Proteomes" id="UP000641137">
    <property type="component" value="Unassembled WGS sequence"/>
</dbReference>
<evidence type="ECO:0000313" key="2">
    <source>
        <dbReference type="Proteomes" id="UP000641137"/>
    </source>
</evidence>
<gene>
    <name evidence="1" type="ORF">GCM10010136_31310</name>
</gene>
<name>A0A8J3DQ28_9HYPH</name>
<organism evidence="1 2">
    <name type="scientific">Limoniibacter endophyticus</name>
    <dbReference type="NCBI Taxonomy" id="1565040"/>
    <lineage>
        <taxon>Bacteria</taxon>
        <taxon>Pseudomonadati</taxon>
        <taxon>Pseudomonadota</taxon>
        <taxon>Alphaproteobacteria</taxon>
        <taxon>Hyphomicrobiales</taxon>
        <taxon>Bartonellaceae</taxon>
        <taxon>Limoniibacter</taxon>
    </lineage>
</organism>
<dbReference type="EMBL" id="BMZO01000011">
    <property type="protein sequence ID" value="GHC79070.1"/>
    <property type="molecule type" value="Genomic_DNA"/>
</dbReference>
<proteinExistence type="predicted"/>
<reference evidence="1" key="2">
    <citation type="submission" date="2020-09" db="EMBL/GenBank/DDBJ databases">
        <authorList>
            <person name="Sun Q."/>
            <person name="Kim S."/>
        </authorList>
    </citation>
    <scope>NUCLEOTIDE SEQUENCE</scope>
    <source>
        <strain evidence="1">KCTC 42097</strain>
    </source>
</reference>
<dbReference type="RefSeq" id="WP_189492322.1">
    <property type="nucleotide sequence ID" value="NZ_BMZO01000011.1"/>
</dbReference>